<dbReference type="SUPFAM" id="SSF53098">
    <property type="entry name" value="Ribonuclease H-like"/>
    <property type="match status" value="1"/>
</dbReference>
<keyword evidence="8 14" id="KW-0963">Cytoplasm</keyword>
<evidence type="ECO:0000259" key="16">
    <source>
        <dbReference type="PROSITE" id="PS51975"/>
    </source>
</evidence>
<feature type="binding site" evidence="14 15">
    <location>
        <position position="102"/>
    </location>
    <ligand>
        <name>a divalent metal cation</name>
        <dbReference type="ChEBI" id="CHEBI:60240"/>
    </ligand>
</feature>
<evidence type="ECO:0000256" key="12">
    <source>
        <dbReference type="ARBA" id="ARBA00022801"/>
    </source>
</evidence>
<evidence type="ECO:0000256" key="4">
    <source>
        <dbReference type="ARBA" id="ARBA00004496"/>
    </source>
</evidence>
<dbReference type="AlphaFoldDB" id="A0A1M5V4E9"/>
<dbReference type="Pfam" id="PF11858">
    <property type="entry name" value="DUF3378"/>
    <property type="match status" value="1"/>
</dbReference>
<evidence type="ECO:0000256" key="2">
    <source>
        <dbReference type="ARBA" id="ARBA00001946"/>
    </source>
</evidence>
<evidence type="ECO:0000256" key="7">
    <source>
        <dbReference type="ARBA" id="ARBA00021407"/>
    </source>
</evidence>
<dbReference type="FunFam" id="3.30.420.10:FF:000047">
    <property type="entry name" value="Ribonuclease HIII"/>
    <property type="match status" value="1"/>
</dbReference>
<dbReference type="PROSITE" id="PS51975">
    <property type="entry name" value="RNASE_H_2"/>
    <property type="match status" value="1"/>
</dbReference>
<dbReference type="Gene3D" id="3.30.420.10">
    <property type="entry name" value="Ribonuclease H-like superfamily/Ribonuclease H"/>
    <property type="match status" value="1"/>
</dbReference>
<feature type="domain" description="RNase H type-2" evidence="16">
    <location>
        <begin position="95"/>
        <end position="312"/>
    </location>
</feature>
<evidence type="ECO:0000256" key="15">
    <source>
        <dbReference type="PROSITE-ProRule" id="PRU01319"/>
    </source>
</evidence>
<evidence type="ECO:0000256" key="6">
    <source>
        <dbReference type="ARBA" id="ARBA00012180"/>
    </source>
</evidence>
<dbReference type="GO" id="GO:0032299">
    <property type="term" value="C:ribonuclease H2 complex"/>
    <property type="evidence" value="ECO:0007669"/>
    <property type="project" value="TreeGrafter"/>
</dbReference>
<comment type="function">
    <text evidence="3 14">Endonuclease that specifically degrades the RNA of RNA-DNA hybrids.</text>
</comment>
<dbReference type="InterPro" id="IPR004641">
    <property type="entry name" value="RNase_HIII"/>
</dbReference>
<dbReference type="InterPro" id="IPR024568">
    <property type="entry name" value="RNase_HIII_N"/>
</dbReference>
<dbReference type="NCBIfam" id="TIGR00716">
    <property type="entry name" value="rnhC"/>
    <property type="match status" value="1"/>
</dbReference>
<evidence type="ECO:0000256" key="14">
    <source>
        <dbReference type="HAMAP-Rule" id="MF_00053"/>
    </source>
</evidence>
<dbReference type="InterPro" id="IPR012337">
    <property type="entry name" value="RNaseH-like_sf"/>
</dbReference>
<keyword evidence="11 14" id="KW-0255">Endonuclease</keyword>
<dbReference type="EMBL" id="FQXD01000011">
    <property type="protein sequence ID" value="SHH70115.1"/>
    <property type="molecule type" value="Genomic_DNA"/>
</dbReference>
<keyword evidence="9 14" id="KW-0540">Nuclease</keyword>
<dbReference type="InterPro" id="IPR012295">
    <property type="entry name" value="TBP_dom_sf"/>
</dbReference>
<evidence type="ECO:0000256" key="13">
    <source>
        <dbReference type="ARBA" id="ARBA00022842"/>
    </source>
</evidence>
<dbReference type="GO" id="GO:0000287">
    <property type="term" value="F:magnesium ion binding"/>
    <property type="evidence" value="ECO:0007669"/>
    <property type="project" value="UniProtKB-UniRule"/>
</dbReference>
<dbReference type="InterPro" id="IPR036397">
    <property type="entry name" value="RNaseH_sf"/>
</dbReference>
<evidence type="ECO:0000256" key="8">
    <source>
        <dbReference type="ARBA" id="ARBA00022490"/>
    </source>
</evidence>
<dbReference type="GO" id="GO:0003723">
    <property type="term" value="F:RNA binding"/>
    <property type="evidence" value="ECO:0007669"/>
    <property type="project" value="UniProtKB-UniRule"/>
</dbReference>
<dbReference type="Gene3D" id="3.30.310.10">
    <property type="entry name" value="TATA-Binding Protein"/>
    <property type="match status" value="1"/>
</dbReference>
<comment type="cofactor">
    <cofactor evidence="14 15">
        <name>Mn(2+)</name>
        <dbReference type="ChEBI" id="CHEBI:29035"/>
    </cofactor>
    <cofactor evidence="14 15">
        <name>Mg(2+)</name>
        <dbReference type="ChEBI" id="CHEBI:18420"/>
    </cofactor>
    <text evidence="14 15">Manganese or magnesium. Binds 1 divalent metal ion per monomer in the absence of substrate. May bind a second metal ion after substrate binding.</text>
</comment>
<dbReference type="InterPro" id="IPR001352">
    <property type="entry name" value="RNase_HII/HIII"/>
</dbReference>
<dbReference type="PIRSF" id="PIRSF037748">
    <property type="entry name" value="RnhC"/>
    <property type="match status" value="1"/>
</dbReference>
<dbReference type="CDD" id="cd06590">
    <property type="entry name" value="RNase_HII_bacteria_HIII_like"/>
    <property type="match status" value="1"/>
</dbReference>
<evidence type="ECO:0000256" key="1">
    <source>
        <dbReference type="ARBA" id="ARBA00000077"/>
    </source>
</evidence>
<dbReference type="Proteomes" id="UP000184079">
    <property type="component" value="Unassembled WGS sequence"/>
</dbReference>
<keyword evidence="13 14" id="KW-0460">Magnesium</keyword>
<evidence type="ECO:0000256" key="11">
    <source>
        <dbReference type="ARBA" id="ARBA00022759"/>
    </source>
</evidence>
<evidence type="ECO:0000313" key="18">
    <source>
        <dbReference type="Proteomes" id="UP000184079"/>
    </source>
</evidence>
<feature type="binding site" evidence="14 15">
    <location>
        <position position="101"/>
    </location>
    <ligand>
        <name>a divalent metal cation</name>
        <dbReference type="ChEBI" id="CHEBI:60240"/>
    </ligand>
</feature>
<keyword evidence="18" id="KW-1185">Reference proteome</keyword>
<comment type="cofactor">
    <cofactor evidence="2">
        <name>Mg(2+)</name>
        <dbReference type="ChEBI" id="CHEBI:18420"/>
    </cofactor>
</comment>
<comment type="catalytic activity">
    <reaction evidence="1 14 15">
        <text>Endonucleolytic cleavage to 5'-phosphomonoester.</text>
        <dbReference type="EC" id="3.1.26.4"/>
    </reaction>
</comment>
<dbReference type="InterPro" id="IPR024567">
    <property type="entry name" value="RNase_HII/HIII_dom"/>
</dbReference>
<organism evidence="17 18">
    <name type="scientific">Virgibacillus chiguensis</name>
    <dbReference type="NCBI Taxonomy" id="411959"/>
    <lineage>
        <taxon>Bacteria</taxon>
        <taxon>Bacillati</taxon>
        <taxon>Bacillota</taxon>
        <taxon>Bacilli</taxon>
        <taxon>Bacillales</taxon>
        <taxon>Bacillaceae</taxon>
        <taxon>Virgibacillus</taxon>
    </lineage>
</organism>
<gene>
    <name evidence="14" type="primary">rnhC</name>
    <name evidence="17" type="ORF">SAMN05421807_111113</name>
</gene>
<reference evidence="18" key="1">
    <citation type="submission" date="2016-11" db="EMBL/GenBank/DDBJ databases">
        <authorList>
            <person name="Varghese N."/>
            <person name="Submissions S."/>
        </authorList>
    </citation>
    <scope>NUCLEOTIDE SEQUENCE [LARGE SCALE GENOMIC DNA]</scope>
    <source>
        <strain evidence="18">CGMCC 1.6496</strain>
    </source>
</reference>
<dbReference type="PANTHER" id="PTHR10954:SF23">
    <property type="entry name" value="RIBONUCLEASE"/>
    <property type="match status" value="1"/>
</dbReference>
<evidence type="ECO:0000256" key="3">
    <source>
        <dbReference type="ARBA" id="ARBA00004065"/>
    </source>
</evidence>
<feature type="binding site" evidence="14 15">
    <location>
        <position position="207"/>
    </location>
    <ligand>
        <name>a divalent metal cation</name>
        <dbReference type="ChEBI" id="CHEBI:60240"/>
    </ligand>
</feature>
<sequence length="312" mass="34617">MSQQVYQFSNTVIDKMKAYYANFLITPPQGALFRAKTNEAVITAYKSGKVLFQGASPEKAASLWTKDAKTASTQATYSNKAKINSYTPSPQLFSSNHIGSDEAGTGDYFGPITVAAVYLTKAQISELKRLGVTDSKALTDLKIRHLARDIIQLNIPYALIALRNEKYNQLQKKGWTQGKMKTMLHHHAIQRLIKKIDQSPLDGILIDQFCEPVVYKKHLASEKEVLSPSTFFMTKAESYSTSVAAASILARTSFLKQMDILSEQTGITLPKGASQKVDQTAAVIMKKYGENRLTQIAKVHFANTKKAHAYLN</sequence>
<evidence type="ECO:0000256" key="9">
    <source>
        <dbReference type="ARBA" id="ARBA00022722"/>
    </source>
</evidence>
<dbReference type="CDD" id="cd14796">
    <property type="entry name" value="RNAse_HIII_N"/>
    <property type="match status" value="1"/>
</dbReference>
<dbReference type="OrthoDB" id="9777935at2"/>
<evidence type="ECO:0000256" key="5">
    <source>
        <dbReference type="ARBA" id="ARBA00008378"/>
    </source>
</evidence>
<proteinExistence type="inferred from homology"/>
<dbReference type="RefSeq" id="WP_073010198.1">
    <property type="nucleotide sequence ID" value="NZ_FQXD01000011.1"/>
</dbReference>
<name>A0A1M5V4E9_9BACI</name>
<dbReference type="GO" id="GO:0043137">
    <property type="term" value="P:DNA replication, removal of RNA primer"/>
    <property type="evidence" value="ECO:0007669"/>
    <property type="project" value="TreeGrafter"/>
</dbReference>
<accession>A0A1M5V4E9</accession>
<comment type="similarity">
    <text evidence="5 14">Belongs to the RNase HII family. RnhC subfamily.</text>
</comment>
<dbReference type="HAMAP" id="MF_00053">
    <property type="entry name" value="RNase_HIII"/>
    <property type="match status" value="1"/>
</dbReference>
<evidence type="ECO:0000313" key="17">
    <source>
        <dbReference type="EMBL" id="SHH70115.1"/>
    </source>
</evidence>
<comment type="subcellular location">
    <subcellularLocation>
        <location evidence="4 14">Cytoplasm</location>
    </subcellularLocation>
</comment>
<protein>
    <recommendedName>
        <fullName evidence="7 14">Ribonuclease HIII</fullName>
        <shortName evidence="14">RNase HIII</shortName>
        <ecNumber evidence="6 14">3.1.26.4</ecNumber>
    </recommendedName>
</protein>
<dbReference type="GO" id="GO:0004523">
    <property type="term" value="F:RNA-DNA hybrid ribonuclease activity"/>
    <property type="evidence" value="ECO:0007669"/>
    <property type="project" value="UniProtKB-UniRule"/>
</dbReference>
<keyword evidence="10 14" id="KW-0479">Metal-binding</keyword>
<dbReference type="GO" id="GO:0006298">
    <property type="term" value="P:mismatch repair"/>
    <property type="evidence" value="ECO:0007669"/>
    <property type="project" value="TreeGrafter"/>
</dbReference>
<dbReference type="Pfam" id="PF01351">
    <property type="entry name" value="RNase_HII"/>
    <property type="match status" value="1"/>
</dbReference>
<keyword evidence="12 14" id="KW-0378">Hydrolase</keyword>
<dbReference type="EC" id="3.1.26.4" evidence="6 14"/>
<dbReference type="GO" id="GO:0005737">
    <property type="term" value="C:cytoplasm"/>
    <property type="evidence" value="ECO:0007669"/>
    <property type="project" value="UniProtKB-SubCell"/>
</dbReference>
<evidence type="ECO:0000256" key="10">
    <source>
        <dbReference type="ARBA" id="ARBA00022723"/>
    </source>
</evidence>
<dbReference type="PANTHER" id="PTHR10954">
    <property type="entry name" value="RIBONUCLEASE H2 SUBUNIT A"/>
    <property type="match status" value="1"/>
</dbReference>